<dbReference type="PROSITE" id="PS00678">
    <property type="entry name" value="WD_REPEATS_1"/>
    <property type="match status" value="1"/>
</dbReference>
<organism evidence="2 3">
    <name type="scientific">Vitis vinifera</name>
    <name type="common">Grape</name>
    <dbReference type="NCBI Taxonomy" id="29760"/>
    <lineage>
        <taxon>Eukaryota</taxon>
        <taxon>Viridiplantae</taxon>
        <taxon>Streptophyta</taxon>
        <taxon>Embryophyta</taxon>
        <taxon>Tracheophyta</taxon>
        <taxon>Spermatophyta</taxon>
        <taxon>Magnoliopsida</taxon>
        <taxon>eudicotyledons</taxon>
        <taxon>Gunneridae</taxon>
        <taxon>Pentapetalae</taxon>
        <taxon>rosids</taxon>
        <taxon>Vitales</taxon>
        <taxon>Vitaceae</taxon>
        <taxon>Viteae</taxon>
        <taxon>Vitis</taxon>
    </lineage>
</organism>
<dbReference type="InterPro" id="IPR019580">
    <property type="entry name" value="Prp8_U6-snRNA-bd"/>
</dbReference>
<dbReference type="InterPro" id="IPR027652">
    <property type="entry name" value="PRP8"/>
</dbReference>
<dbReference type="InterPro" id="IPR036322">
    <property type="entry name" value="WD40_repeat_dom_sf"/>
</dbReference>
<dbReference type="SUPFAM" id="SSF50978">
    <property type="entry name" value="WD40 repeat-like"/>
    <property type="match status" value="1"/>
</dbReference>
<evidence type="ECO:0000259" key="1">
    <source>
        <dbReference type="Pfam" id="PF10596"/>
    </source>
</evidence>
<protein>
    <recommendedName>
        <fullName evidence="1">Pre-mRNA-processing-splicing factor 8 U6-snRNA-binding domain-containing protein</fullName>
    </recommendedName>
</protein>
<proteinExistence type="predicted"/>
<evidence type="ECO:0000313" key="3">
    <source>
        <dbReference type="Proteomes" id="UP001227230"/>
    </source>
</evidence>
<dbReference type="EMBL" id="CP126664">
    <property type="protein sequence ID" value="WKA08971.1"/>
    <property type="molecule type" value="Genomic_DNA"/>
</dbReference>
<dbReference type="Pfam" id="PF10596">
    <property type="entry name" value="U6-snRNA_bdg"/>
    <property type="match status" value="1"/>
</dbReference>
<sequence>MNYKVTATVHHRHTLTHKISLLQIFCAHLWQNVHESVVMDLYQVLDWELDALEIETMQKETIHPRKSYKMNSSCVDTLLFAAINGPCQSLNLFCGKVLNFLDVEGDSSAFITAGGSDTILRIWDHHKPGTLTPVFQFSSCTSWISTCKWHDKAWFHLLSSSYDVKVMLWDLRTTWF</sequence>
<evidence type="ECO:0000313" key="2">
    <source>
        <dbReference type="EMBL" id="WKA08971.1"/>
    </source>
</evidence>
<name>A0ABY9DRD8_VITVI</name>
<dbReference type="PANTHER" id="PTHR11140:SF0">
    <property type="entry name" value="PRE-MRNA-PROCESSING-SPLICING FACTOR 8"/>
    <property type="match status" value="1"/>
</dbReference>
<dbReference type="Gene3D" id="3.90.1570.40">
    <property type="match status" value="1"/>
</dbReference>
<keyword evidence="3" id="KW-1185">Reference proteome</keyword>
<feature type="domain" description="Pre-mRNA-processing-splicing factor 8 U6-snRNA-binding" evidence="1">
    <location>
        <begin position="8"/>
        <end position="46"/>
    </location>
</feature>
<accession>A0ABY9DRD8</accession>
<dbReference type="PANTHER" id="PTHR11140">
    <property type="entry name" value="PRE-MRNA SPLICING FACTOR PRP8"/>
    <property type="match status" value="1"/>
</dbReference>
<reference evidence="2 3" key="1">
    <citation type="journal article" date="2023" name="Hortic Res">
        <title>The complete reference genome for grapevine (Vitis vinifera L.) genetics and breeding.</title>
        <authorList>
            <person name="Shi X."/>
            <person name="Cao S."/>
            <person name="Wang X."/>
            <person name="Huang S."/>
            <person name="Wang Y."/>
            <person name="Liu Z."/>
            <person name="Liu W."/>
            <person name="Leng X."/>
            <person name="Peng Y."/>
            <person name="Wang N."/>
            <person name="Wang Y."/>
            <person name="Ma Z."/>
            <person name="Xu X."/>
            <person name="Zhang F."/>
            <person name="Xue H."/>
            <person name="Zhong H."/>
            <person name="Wang Y."/>
            <person name="Zhang K."/>
            <person name="Velt A."/>
            <person name="Avia K."/>
            <person name="Holtgrawe D."/>
            <person name="Grimplet J."/>
            <person name="Matus J.T."/>
            <person name="Ware D."/>
            <person name="Wu X."/>
            <person name="Wang H."/>
            <person name="Liu C."/>
            <person name="Fang Y."/>
            <person name="Rustenholz C."/>
            <person name="Cheng Z."/>
            <person name="Xiao H."/>
            <person name="Zhou Y."/>
        </authorList>
    </citation>
    <scope>NUCLEOTIDE SEQUENCE [LARGE SCALE GENOMIC DNA]</scope>
    <source>
        <strain evidence="3">cv. Pinot noir / PN40024</strain>
        <tissue evidence="2">Leaf</tissue>
    </source>
</reference>
<gene>
    <name evidence="2" type="ORF">VitviT2T_026651</name>
</gene>
<dbReference type="Proteomes" id="UP001227230">
    <property type="component" value="Chromosome 17"/>
</dbReference>
<dbReference type="InterPro" id="IPR019775">
    <property type="entry name" value="WD40_repeat_CS"/>
</dbReference>